<dbReference type="SUPFAM" id="SSF48264">
    <property type="entry name" value="Cytochrome P450"/>
    <property type="match status" value="1"/>
</dbReference>
<dbReference type="Pfam" id="PF00112">
    <property type="entry name" value="Peptidase_C1"/>
    <property type="match status" value="1"/>
</dbReference>
<evidence type="ECO:0000259" key="12">
    <source>
        <dbReference type="SMART" id="SM00645"/>
    </source>
</evidence>
<dbReference type="PANTHER" id="PTHR12411">
    <property type="entry name" value="CYSTEINE PROTEASE FAMILY C1-RELATED"/>
    <property type="match status" value="1"/>
</dbReference>
<dbReference type="SMART" id="SM00645">
    <property type="entry name" value="Pept_C1"/>
    <property type="match status" value="1"/>
</dbReference>
<keyword evidence="10 11" id="KW-0408">Iron</keyword>
<comment type="similarity">
    <text evidence="1">Belongs to the peptidase C1 family.</text>
</comment>
<keyword evidence="10 11" id="KW-0479">Metal-binding</keyword>
<dbReference type="Pfam" id="PF08127">
    <property type="entry name" value="Propeptide_C1"/>
    <property type="match status" value="1"/>
</dbReference>
<accession>A0A9J6G3I6</accession>
<keyword evidence="11" id="KW-0560">Oxidoreductase</keyword>
<keyword evidence="9" id="KW-1015">Disulfide bond</keyword>
<dbReference type="InterPro" id="IPR057251">
    <property type="entry name" value="FP_C"/>
</dbReference>
<dbReference type="InterPro" id="IPR001128">
    <property type="entry name" value="Cyt_P450"/>
</dbReference>
<dbReference type="GO" id="GO:0004497">
    <property type="term" value="F:monooxygenase activity"/>
    <property type="evidence" value="ECO:0007669"/>
    <property type="project" value="UniProtKB-KW"/>
</dbReference>
<feature type="binding site" description="axial binding residue" evidence="10">
    <location>
        <position position="258"/>
    </location>
    <ligand>
        <name>heme</name>
        <dbReference type="ChEBI" id="CHEBI:30413"/>
    </ligand>
    <ligandPart>
        <name>Fe</name>
        <dbReference type="ChEBI" id="CHEBI:18248"/>
    </ligandPart>
</feature>
<dbReference type="SUPFAM" id="SSF54001">
    <property type="entry name" value="Cysteine proteinases"/>
    <property type="match status" value="1"/>
</dbReference>
<dbReference type="InterPro" id="IPR002401">
    <property type="entry name" value="Cyt_P450_E_grp-I"/>
</dbReference>
<gene>
    <name evidence="13" type="ORF">HPB48_001951</name>
</gene>
<keyword evidence="7 11" id="KW-0503">Monooxygenase</keyword>
<dbReference type="InterPro" id="IPR038765">
    <property type="entry name" value="Papain-like_cys_pep_sf"/>
</dbReference>
<evidence type="ECO:0000256" key="4">
    <source>
        <dbReference type="ARBA" id="ARBA00022729"/>
    </source>
</evidence>
<feature type="domain" description="Peptidase C1A papain C-terminal" evidence="12">
    <location>
        <begin position="374"/>
        <end position="579"/>
    </location>
</feature>
<dbReference type="PRINTS" id="PR00463">
    <property type="entry name" value="EP450I"/>
</dbReference>
<keyword evidence="6" id="KW-0788">Thiol protease</keyword>
<dbReference type="CDD" id="cd02620">
    <property type="entry name" value="Peptidase_C1A_CathepsinB"/>
    <property type="match status" value="1"/>
</dbReference>
<dbReference type="PROSITE" id="PS00086">
    <property type="entry name" value="CYTOCHROME_P450"/>
    <property type="match status" value="1"/>
</dbReference>
<reference evidence="13 14" key="1">
    <citation type="journal article" date="2020" name="Cell">
        <title>Large-Scale Comparative Analyses of Tick Genomes Elucidate Their Genetic Diversity and Vector Capacities.</title>
        <authorList>
            <consortium name="Tick Genome and Microbiome Consortium (TIGMIC)"/>
            <person name="Jia N."/>
            <person name="Wang J."/>
            <person name="Shi W."/>
            <person name="Du L."/>
            <person name="Sun Y."/>
            <person name="Zhan W."/>
            <person name="Jiang J.F."/>
            <person name="Wang Q."/>
            <person name="Zhang B."/>
            <person name="Ji P."/>
            <person name="Bell-Sakyi L."/>
            <person name="Cui X.M."/>
            <person name="Yuan T.T."/>
            <person name="Jiang B.G."/>
            <person name="Yang W.F."/>
            <person name="Lam T.T."/>
            <person name="Chang Q.C."/>
            <person name="Ding S.J."/>
            <person name="Wang X.J."/>
            <person name="Zhu J.G."/>
            <person name="Ruan X.D."/>
            <person name="Zhao L."/>
            <person name="Wei J.T."/>
            <person name="Ye R.Z."/>
            <person name="Que T.C."/>
            <person name="Du C.H."/>
            <person name="Zhou Y.H."/>
            <person name="Cheng J.X."/>
            <person name="Dai P.F."/>
            <person name="Guo W.B."/>
            <person name="Han X.H."/>
            <person name="Huang E.J."/>
            <person name="Li L.F."/>
            <person name="Wei W."/>
            <person name="Gao Y.C."/>
            <person name="Liu J.Z."/>
            <person name="Shao H.Z."/>
            <person name="Wang X."/>
            <person name="Wang C.C."/>
            <person name="Yang T.C."/>
            <person name="Huo Q.B."/>
            <person name="Li W."/>
            <person name="Chen H.Y."/>
            <person name="Chen S.E."/>
            <person name="Zhou L.G."/>
            <person name="Ni X.B."/>
            <person name="Tian J.H."/>
            <person name="Sheng Y."/>
            <person name="Liu T."/>
            <person name="Pan Y.S."/>
            <person name="Xia L.Y."/>
            <person name="Li J."/>
            <person name="Zhao F."/>
            <person name="Cao W.C."/>
        </authorList>
    </citation>
    <scope>NUCLEOTIDE SEQUENCE [LARGE SCALE GENOMIC DNA]</scope>
    <source>
        <strain evidence="13">HaeL-2018</strain>
    </source>
</reference>
<dbReference type="AlphaFoldDB" id="A0A9J6G3I6"/>
<keyword evidence="3" id="KW-0645">Protease</keyword>
<sequence>MIKEIFVKDFGNFSSRGVLPSLLDAESQFIKILGENADTGAEVDIKEHCERFTFDAIAKAAFGIDTGVQRDPRNPIFQTVLKVLPNMMEGFVYQMGQSLFHWSWLLKVPIKVTNLFISNPFAEMIKKAKGVIEYRRRNPQVSLPDMAQILLDDALDRRDAAAKASSKTISRVYGGTPVLKDLHISYLAWAVADTFRTSDHKASGDHLSLKTLTNLRYANQVISETLRIYPPVITFSPDNKHLVNPIAYQPFGIGPRMCLGQRLALVQLASVTTQVLRHFRITLGPSQKSMWRLLALCALLVPVAQSRRVHPRSYPAASDELIGFINKLHTTWKAGRNFNRNVSPMFLRKLLGVHHDALLHRLPVHRHEHIPVDLPESFDARKKWPHCGSVRLIHDQSSCGSCWAFGAAEAMSDRLCIHTGGKVQVNISAEDLLSCCPTCGYGCNGGFPPAAWQFYKDRGLVSGGLYGTDDGCRTYSFPPCEHHAVGTGNVYSIPNDETQIKVEIFKNGPVEADFSVYADFFSYKSGVYQRHSDDLKGGHAVKILGWGAQNGVPYWLAANSWNPDWGDQVFFNEHLCPDLKRLLGMIVAKKKEKGWRYVWTKGGKIFARKTEFSRTLKVTHVSDLEKIE</sequence>
<protein>
    <recommendedName>
        <fullName evidence="12">Peptidase C1A papain C-terminal domain-containing protein</fullName>
    </recommendedName>
</protein>
<keyword evidence="8" id="KW-0865">Zymogen</keyword>
<comment type="cofactor">
    <cofactor evidence="10">
        <name>heme</name>
        <dbReference type="ChEBI" id="CHEBI:30413"/>
    </cofactor>
</comment>
<dbReference type="OrthoDB" id="640249at2759"/>
<name>A0A9J6G3I6_HAELO</name>
<dbReference type="GO" id="GO:0020037">
    <property type="term" value="F:heme binding"/>
    <property type="evidence" value="ECO:0007669"/>
    <property type="project" value="InterPro"/>
</dbReference>
<evidence type="ECO:0000256" key="3">
    <source>
        <dbReference type="ARBA" id="ARBA00022670"/>
    </source>
</evidence>
<evidence type="ECO:0000256" key="6">
    <source>
        <dbReference type="ARBA" id="ARBA00022807"/>
    </source>
</evidence>
<evidence type="ECO:0000313" key="14">
    <source>
        <dbReference type="Proteomes" id="UP000821853"/>
    </source>
</evidence>
<dbReference type="InterPro" id="IPR000169">
    <property type="entry name" value="Pept_cys_AS"/>
</dbReference>
<dbReference type="Pfam" id="PF25298">
    <property type="entry name" value="Baculo_FP_2nd"/>
    <property type="match status" value="1"/>
</dbReference>
<dbReference type="Pfam" id="PF00067">
    <property type="entry name" value="p450"/>
    <property type="match status" value="2"/>
</dbReference>
<dbReference type="EMBL" id="JABSTR010000005">
    <property type="protein sequence ID" value="KAH9370074.1"/>
    <property type="molecule type" value="Genomic_DNA"/>
</dbReference>
<evidence type="ECO:0000256" key="5">
    <source>
        <dbReference type="ARBA" id="ARBA00022801"/>
    </source>
</evidence>
<dbReference type="VEuPathDB" id="VectorBase:HLOH_046415"/>
<dbReference type="Gene3D" id="1.10.630.10">
    <property type="entry name" value="Cytochrome P450"/>
    <property type="match status" value="2"/>
</dbReference>
<evidence type="ECO:0000256" key="7">
    <source>
        <dbReference type="ARBA" id="ARBA00023033"/>
    </source>
</evidence>
<dbReference type="GO" id="GO:0005506">
    <property type="term" value="F:iron ion binding"/>
    <property type="evidence" value="ECO:0007669"/>
    <property type="project" value="InterPro"/>
</dbReference>
<proteinExistence type="inferred from homology"/>
<dbReference type="PROSITE" id="PS00639">
    <property type="entry name" value="THIOL_PROTEASE_HIS"/>
    <property type="match status" value="1"/>
</dbReference>
<dbReference type="InterPro" id="IPR025660">
    <property type="entry name" value="Pept_his_AS"/>
</dbReference>
<evidence type="ECO:0000256" key="2">
    <source>
        <dbReference type="ARBA" id="ARBA00010617"/>
    </source>
</evidence>
<dbReference type="Proteomes" id="UP000821853">
    <property type="component" value="Chromosome 3"/>
</dbReference>
<organism evidence="13 14">
    <name type="scientific">Haemaphysalis longicornis</name>
    <name type="common">Bush tick</name>
    <dbReference type="NCBI Taxonomy" id="44386"/>
    <lineage>
        <taxon>Eukaryota</taxon>
        <taxon>Metazoa</taxon>
        <taxon>Ecdysozoa</taxon>
        <taxon>Arthropoda</taxon>
        <taxon>Chelicerata</taxon>
        <taxon>Arachnida</taxon>
        <taxon>Acari</taxon>
        <taxon>Parasitiformes</taxon>
        <taxon>Ixodida</taxon>
        <taxon>Ixodoidea</taxon>
        <taxon>Ixodidae</taxon>
        <taxon>Haemaphysalinae</taxon>
        <taxon>Haemaphysalis</taxon>
    </lineage>
</organism>
<evidence type="ECO:0000256" key="9">
    <source>
        <dbReference type="ARBA" id="ARBA00023157"/>
    </source>
</evidence>
<keyword evidence="5" id="KW-0378">Hydrolase</keyword>
<dbReference type="InterPro" id="IPR012599">
    <property type="entry name" value="Propeptide_C1A"/>
</dbReference>
<dbReference type="Gene3D" id="3.90.70.10">
    <property type="entry name" value="Cysteine proteinases"/>
    <property type="match status" value="1"/>
</dbReference>
<keyword evidence="14" id="KW-1185">Reference proteome</keyword>
<keyword evidence="10 11" id="KW-0349">Heme</keyword>
<dbReference type="PROSITE" id="PS00139">
    <property type="entry name" value="THIOL_PROTEASE_CYS"/>
    <property type="match status" value="1"/>
</dbReference>
<dbReference type="InterPro" id="IPR000668">
    <property type="entry name" value="Peptidase_C1A_C"/>
</dbReference>
<dbReference type="FunFam" id="3.90.70.10:FF:000031">
    <property type="entry name" value="Cathepsin B"/>
    <property type="match status" value="1"/>
</dbReference>
<evidence type="ECO:0000256" key="8">
    <source>
        <dbReference type="ARBA" id="ARBA00023145"/>
    </source>
</evidence>
<evidence type="ECO:0000256" key="10">
    <source>
        <dbReference type="PIRSR" id="PIRSR602401-1"/>
    </source>
</evidence>
<comment type="similarity">
    <text evidence="2 11">Belongs to the cytochrome P450 family.</text>
</comment>
<evidence type="ECO:0000256" key="1">
    <source>
        <dbReference type="ARBA" id="ARBA00008455"/>
    </source>
</evidence>
<dbReference type="GO" id="GO:0016705">
    <property type="term" value="F:oxidoreductase activity, acting on paired donors, with incorporation or reduction of molecular oxygen"/>
    <property type="evidence" value="ECO:0007669"/>
    <property type="project" value="InterPro"/>
</dbReference>
<keyword evidence="4" id="KW-0732">Signal</keyword>
<comment type="caution">
    <text evidence="13">The sequence shown here is derived from an EMBL/GenBank/DDBJ whole genome shotgun (WGS) entry which is preliminary data.</text>
</comment>
<dbReference type="InterPro" id="IPR017972">
    <property type="entry name" value="Cyt_P450_CS"/>
</dbReference>
<evidence type="ECO:0000313" key="13">
    <source>
        <dbReference type="EMBL" id="KAH9370074.1"/>
    </source>
</evidence>
<dbReference type="GO" id="GO:0004197">
    <property type="term" value="F:cysteine-type endopeptidase activity"/>
    <property type="evidence" value="ECO:0007669"/>
    <property type="project" value="InterPro"/>
</dbReference>
<dbReference type="InterPro" id="IPR036396">
    <property type="entry name" value="Cyt_P450_sf"/>
</dbReference>
<dbReference type="InterPro" id="IPR013128">
    <property type="entry name" value="Peptidase_C1A"/>
</dbReference>
<evidence type="ECO:0000256" key="11">
    <source>
        <dbReference type="RuleBase" id="RU000461"/>
    </source>
</evidence>
<dbReference type="GO" id="GO:0006508">
    <property type="term" value="P:proteolysis"/>
    <property type="evidence" value="ECO:0007669"/>
    <property type="project" value="UniProtKB-KW"/>
</dbReference>